<sequence length="751" mass="84183">MSGRLPPTTPPPSPSKSLASSFQSSPIKPNLSGIGIHDSESMSAKQFQLASARDMSGHWIGAVEPGEFMNTLMKTRQLPPRRISRVSFNSLPKNPAIERDIYLPFIEIVNSSILKGTGLKLVNSSSTPQAVNGVKLAPDVCMCLVAMSSQDDNSEKAVDSEWRWVVLEMWIEFKRLANQDPFRQDYDNLDMFLEKITNEELEEVRGQLVSYAAAQMARQHRKFIFSLLICGDNARFIRWDHTGATVSKHFDIRQKPAILAEFLWRYTQLDNPGQGKDPTVCNATPEEESRLAAAVNMYRNSNDRNPLTLLNVLDSDYCCYKITVSGSDNGSERCDYIVQRPFSDPLSILGRSTRTYVALNSDTEELELLPDYWRTIGPESLETEHPPESAIYQELKSANVPHLPCVVLSGDVTDEDGTVQATVTQTYADKPDMCKSEHLKEYRHYRIVLELVVPLSAAKDSKELAGAVGNAVRCIVLSHRAGWMHRDVGTRNVMLDRYGNGILCSWDLGLKIVSERIAAYSREGTWQFISIRIATDPSRIHDVIDDLESCYWVLLYTAIRHVEGTAQRENLRMFDERNENSRVKTTGGTKKTLFLLQMEMVNLTVPLKFNCTGLHNLLESLRLHLRSLYLFNNSPGLAQSRRDTVSILDIFESALAGKWCGHCIIEDRFPRDPNAETTRHKPNLLEHQQIVTARTGISTTLASGSQSGLKRSDRTDEGGNNERIISAAKKAKKPSTAGSSSKRSAPKKSKK</sequence>
<protein>
    <recommendedName>
        <fullName evidence="2">Fungal-type protein kinase domain-containing protein</fullName>
    </recommendedName>
</protein>
<evidence type="ECO:0000259" key="2">
    <source>
        <dbReference type="Pfam" id="PF17667"/>
    </source>
</evidence>
<dbReference type="EMBL" id="JAEVFJ010000018">
    <property type="protein sequence ID" value="KAH8099757.1"/>
    <property type="molecule type" value="Genomic_DNA"/>
</dbReference>
<proteinExistence type="predicted"/>
<feature type="region of interest" description="Disordered" evidence="1">
    <location>
        <begin position="1"/>
        <end position="35"/>
    </location>
</feature>
<organism evidence="3 4">
    <name type="scientific">Cristinia sonorae</name>
    <dbReference type="NCBI Taxonomy" id="1940300"/>
    <lineage>
        <taxon>Eukaryota</taxon>
        <taxon>Fungi</taxon>
        <taxon>Dikarya</taxon>
        <taxon>Basidiomycota</taxon>
        <taxon>Agaricomycotina</taxon>
        <taxon>Agaricomycetes</taxon>
        <taxon>Agaricomycetidae</taxon>
        <taxon>Agaricales</taxon>
        <taxon>Pleurotineae</taxon>
        <taxon>Stephanosporaceae</taxon>
        <taxon>Cristinia</taxon>
    </lineage>
</organism>
<dbReference type="Proteomes" id="UP000813824">
    <property type="component" value="Unassembled WGS sequence"/>
</dbReference>
<feature type="compositionally biased region" description="Low complexity" evidence="1">
    <location>
        <begin position="15"/>
        <end position="26"/>
    </location>
</feature>
<keyword evidence="4" id="KW-1185">Reference proteome</keyword>
<name>A0A8K0UMP7_9AGAR</name>
<feature type="domain" description="Fungal-type protein kinase" evidence="2">
    <location>
        <begin position="195"/>
        <end position="557"/>
    </location>
</feature>
<dbReference type="AlphaFoldDB" id="A0A8K0UMP7"/>
<dbReference type="PANTHER" id="PTHR38248:SF2">
    <property type="entry name" value="FUNK1 11"/>
    <property type="match status" value="1"/>
</dbReference>
<feature type="region of interest" description="Disordered" evidence="1">
    <location>
        <begin position="701"/>
        <end position="751"/>
    </location>
</feature>
<evidence type="ECO:0000313" key="4">
    <source>
        <dbReference type="Proteomes" id="UP000813824"/>
    </source>
</evidence>
<feature type="compositionally biased region" description="Low complexity" evidence="1">
    <location>
        <begin position="734"/>
        <end position="743"/>
    </location>
</feature>
<reference evidence="3" key="1">
    <citation type="journal article" date="2021" name="New Phytol.">
        <title>Evolutionary innovations through gain and loss of genes in the ectomycorrhizal Boletales.</title>
        <authorList>
            <person name="Wu G."/>
            <person name="Miyauchi S."/>
            <person name="Morin E."/>
            <person name="Kuo A."/>
            <person name="Drula E."/>
            <person name="Varga T."/>
            <person name="Kohler A."/>
            <person name="Feng B."/>
            <person name="Cao Y."/>
            <person name="Lipzen A."/>
            <person name="Daum C."/>
            <person name="Hundley H."/>
            <person name="Pangilinan J."/>
            <person name="Johnson J."/>
            <person name="Barry K."/>
            <person name="LaButti K."/>
            <person name="Ng V."/>
            <person name="Ahrendt S."/>
            <person name="Min B."/>
            <person name="Choi I.G."/>
            <person name="Park H."/>
            <person name="Plett J.M."/>
            <person name="Magnuson J."/>
            <person name="Spatafora J.W."/>
            <person name="Nagy L.G."/>
            <person name="Henrissat B."/>
            <person name="Grigoriev I.V."/>
            <person name="Yang Z.L."/>
            <person name="Xu J."/>
            <person name="Martin F.M."/>
        </authorList>
    </citation>
    <scope>NUCLEOTIDE SEQUENCE</scope>
    <source>
        <strain evidence="3">KKN 215</strain>
    </source>
</reference>
<dbReference type="Pfam" id="PF17667">
    <property type="entry name" value="Pkinase_fungal"/>
    <property type="match status" value="1"/>
</dbReference>
<dbReference type="InterPro" id="IPR040976">
    <property type="entry name" value="Pkinase_fungal"/>
</dbReference>
<evidence type="ECO:0000256" key="1">
    <source>
        <dbReference type="SAM" id="MobiDB-lite"/>
    </source>
</evidence>
<comment type="caution">
    <text evidence="3">The sequence shown here is derived from an EMBL/GenBank/DDBJ whole genome shotgun (WGS) entry which is preliminary data.</text>
</comment>
<dbReference type="InterPro" id="IPR011009">
    <property type="entry name" value="Kinase-like_dom_sf"/>
</dbReference>
<accession>A0A8K0UMP7</accession>
<dbReference type="OrthoDB" id="5592585at2759"/>
<gene>
    <name evidence="3" type="ORF">BXZ70DRAFT_907775</name>
</gene>
<dbReference type="PANTHER" id="PTHR38248">
    <property type="entry name" value="FUNK1 6"/>
    <property type="match status" value="1"/>
</dbReference>
<evidence type="ECO:0000313" key="3">
    <source>
        <dbReference type="EMBL" id="KAH8099757.1"/>
    </source>
</evidence>
<dbReference type="SUPFAM" id="SSF56112">
    <property type="entry name" value="Protein kinase-like (PK-like)"/>
    <property type="match status" value="1"/>
</dbReference>